<evidence type="ECO:0000313" key="10">
    <source>
        <dbReference type="Proteomes" id="UP000283586"/>
    </source>
</evidence>
<dbReference type="OrthoDB" id="2060580at2"/>
<dbReference type="STRING" id="166486.ERS852572_02027"/>
<reference evidence="2 8" key="1">
    <citation type="submission" date="2015-09" db="EMBL/GenBank/DDBJ databases">
        <authorList>
            <consortium name="Pathogen Informatics"/>
        </authorList>
    </citation>
    <scope>NUCLEOTIDE SEQUENCE [LARGE SCALE GENOMIC DNA]</scope>
    <source>
        <strain evidence="2 8">2789STDY5834960</strain>
    </source>
</reference>
<dbReference type="Proteomes" id="UP000284051">
    <property type="component" value="Unassembled WGS sequence"/>
</dbReference>
<name>A0A173UFZ7_9FIRM</name>
<evidence type="ECO:0000313" key="4">
    <source>
        <dbReference type="EMBL" id="RHA69180.1"/>
    </source>
</evidence>
<organism evidence="2 8">
    <name type="scientific">Roseburia intestinalis</name>
    <dbReference type="NCBI Taxonomy" id="166486"/>
    <lineage>
        <taxon>Bacteria</taxon>
        <taxon>Bacillati</taxon>
        <taxon>Bacillota</taxon>
        <taxon>Clostridia</taxon>
        <taxon>Lachnospirales</taxon>
        <taxon>Lachnospiraceae</taxon>
        <taxon>Roseburia</taxon>
    </lineage>
</organism>
<dbReference type="EMBL" id="CYXZ01000014">
    <property type="protein sequence ID" value="CUN12488.1"/>
    <property type="molecule type" value="Genomic_DNA"/>
</dbReference>
<dbReference type="AlphaFoldDB" id="A0A173UFZ7"/>
<evidence type="ECO:0000313" key="5">
    <source>
        <dbReference type="EMBL" id="RHC19132.1"/>
    </source>
</evidence>
<dbReference type="EMBL" id="QRID01000015">
    <property type="protein sequence ID" value="RHG26630.1"/>
    <property type="molecule type" value="Genomic_DNA"/>
</dbReference>
<dbReference type="EMBL" id="QSFP01000003">
    <property type="protein sequence ID" value="RHA69180.1"/>
    <property type="molecule type" value="Genomic_DNA"/>
</dbReference>
<evidence type="ECO:0000313" key="6">
    <source>
        <dbReference type="EMBL" id="RHG26630.1"/>
    </source>
</evidence>
<dbReference type="GeneID" id="61434682"/>
<feature type="compositionally biased region" description="Basic and acidic residues" evidence="1">
    <location>
        <begin position="62"/>
        <end position="71"/>
    </location>
</feature>
<evidence type="ECO:0000256" key="1">
    <source>
        <dbReference type="SAM" id="MobiDB-lite"/>
    </source>
</evidence>
<protein>
    <submittedName>
        <fullName evidence="2">Uncharacterized protein</fullName>
    </submittedName>
</protein>
<dbReference type="RefSeq" id="WP_006856300.1">
    <property type="nucleotide sequence ID" value="NZ_CABIYH010000014.1"/>
</dbReference>
<dbReference type="EMBL" id="QSHO01000003">
    <property type="protein sequence ID" value="RHC19132.1"/>
    <property type="molecule type" value="Genomic_DNA"/>
</dbReference>
<reference evidence="9 10" key="2">
    <citation type="submission" date="2018-08" db="EMBL/GenBank/DDBJ databases">
        <title>A genome reference for cultivated species of the human gut microbiota.</title>
        <authorList>
            <person name="Zou Y."/>
            <person name="Xue W."/>
            <person name="Luo G."/>
        </authorList>
    </citation>
    <scope>NUCLEOTIDE SEQUENCE [LARGE SCALE GENOMIC DNA]</scope>
    <source>
        <strain evidence="7 10">AF31-21AC</strain>
        <strain evidence="6 11">AM22-21LB</strain>
        <strain evidence="5 9">AM37-1AC</strain>
        <strain evidence="4 12">AM43-11</strain>
    </source>
</reference>
<evidence type="ECO:0000313" key="7">
    <source>
        <dbReference type="EMBL" id="RHN11113.1"/>
    </source>
</evidence>
<dbReference type="EMBL" id="QRQN01000003">
    <property type="protein sequence ID" value="RHN11113.1"/>
    <property type="molecule type" value="Genomic_DNA"/>
</dbReference>
<dbReference type="Proteomes" id="UP000283586">
    <property type="component" value="Unassembled WGS sequence"/>
</dbReference>
<evidence type="ECO:0000313" key="13">
    <source>
        <dbReference type="Proteomes" id="UP000479531"/>
    </source>
</evidence>
<evidence type="ECO:0000313" key="3">
    <source>
        <dbReference type="EMBL" id="MVQ44841.1"/>
    </source>
</evidence>
<reference evidence="3 13" key="3">
    <citation type="submission" date="2019-10" db="EMBL/GenBank/DDBJ databases">
        <title>Roseburia spp. ameliorate alcoholic fatty liver via restoration of gut barrier function.</title>
        <authorList>
            <person name="Seo B."/>
            <person name="Ko G."/>
        </authorList>
    </citation>
    <scope>NUCLEOTIDE SEQUENCE [LARGE SCALE GENOMIC DNA]</scope>
    <source>
        <strain evidence="3 13">SNUG30017</strain>
    </source>
</reference>
<dbReference type="Proteomes" id="UP000095350">
    <property type="component" value="Unassembled WGS sequence"/>
</dbReference>
<gene>
    <name evidence="6" type="ORF">DW264_13810</name>
    <name evidence="5" type="ORF">DW856_04355</name>
    <name evidence="4" type="ORF">DW927_04040</name>
    <name evidence="7" type="ORF">DWZ31_03410</name>
    <name evidence="2" type="ORF">ERS852572_02027</name>
    <name evidence="3" type="ORF">GCK47_03700</name>
</gene>
<evidence type="ECO:0000313" key="9">
    <source>
        <dbReference type="Proteomes" id="UP000283513"/>
    </source>
</evidence>
<evidence type="ECO:0000313" key="11">
    <source>
        <dbReference type="Proteomes" id="UP000284051"/>
    </source>
</evidence>
<evidence type="ECO:0000313" key="8">
    <source>
        <dbReference type="Proteomes" id="UP000095350"/>
    </source>
</evidence>
<dbReference type="PaxDb" id="166486-ERS852572_02027"/>
<dbReference type="Proteomes" id="UP000283513">
    <property type="component" value="Unassembled WGS sequence"/>
</dbReference>
<sequence>MSNYEKPVVVMAEESTEGVYLASGDHLEQCRFGRTEASAGADACQECSKSGGKRATPLPGEESARRDDFKSCVDNMPIKQ</sequence>
<accession>A0A173UFZ7</accession>
<feature type="region of interest" description="Disordered" evidence="1">
    <location>
        <begin position="45"/>
        <end position="80"/>
    </location>
</feature>
<dbReference type="EMBL" id="WGGT01000003">
    <property type="protein sequence ID" value="MVQ44841.1"/>
    <property type="molecule type" value="Genomic_DNA"/>
</dbReference>
<dbReference type="Proteomes" id="UP000284465">
    <property type="component" value="Unassembled WGS sequence"/>
</dbReference>
<evidence type="ECO:0000313" key="12">
    <source>
        <dbReference type="Proteomes" id="UP000284465"/>
    </source>
</evidence>
<evidence type="ECO:0000313" key="2">
    <source>
        <dbReference type="EMBL" id="CUN12488.1"/>
    </source>
</evidence>
<proteinExistence type="predicted"/>
<dbReference type="Proteomes" id="UP000479531">
    <property type="component" value="Unassembled WGS sequence"/>
</dbReference>